<feature type="region of interest" description="Disordered" evidence="1">
    <location>
        <begin position="341"/>
        <end position="361"/>
    </location>
</feature>
<dbReference type="InterPro" id="IPR032466">
    <property type="entry name" value="Metal_Hydrolase"/>
</dbReference>
<dbReference type="InterPro" id="IPR008257">
    <property type="entry name" value="Pept_M19"/>
</dbReference>
<sequence>MIPVFDGHNDVLSKLLRARDGAEARFLTGAPGMQIDLPRAQAARFTGGLCAVWVSTDDQTLDENGDLPRVPQASALQQTIAQAALLHRIVRQSDGAVTLCRSTADIRAAMTAGSFAAVFHIEGIEAATEDLDLLHVLHAAGLRTMGPVWSRPNLFAHGVPFVMGREPDIGGGLTAAGKDLVRLCNELRILVDLSHLNDAGFRDVARISDAPLVASHSNAFALCPHSRNATDRQLDAIRETGGLIGLNFGVRFLHPEGIRDPEMGFDVMIRHIDYLVERVGIDHVALGSDFDGTFMSRQMGDVAGVQRLLGALRAAGYGEEDLAKIAHRNWIATLERTWGGVSPGRGDRAPTSLGRPPPERWRVPRHHWSSRRNCCMTCERHEDRQAGFPRCRCAPED</sequence>
<comment type="caution">
    <text evidence="2">The sequence shown here is derived from an EMBL/GenBank/DDBJ whole genome shotgun (WGS) entry which is preliminary data.</text>
</comment>
<protein>
    <submittedName>
        <fullName evidence="2">Dipeptidase</fullName>
    </submittedName>
</protein>
<dbReference type="Pfam" id="PF01244">
    <property type="entry name" value="Peptidase_M19"/>
    <property type="match status" value="1"/>
</dbReference>
<dbReference type="PANTHER" id="PTHR10443:SF12">
    <property type="entry name" value="DIPEPTIDASE"/>
    <property type="match status" value="1"/>
</dbReference>
<evidence type="ECO:0000313" key="3">
    <source>
        <dbReference type="Proteomes" id="UP000217448"/>
    </source>
</evidence>
<dbReference type="Proteomes" id="UP000217448">
    <property type="component" value="Unassembled WGS sequence"/>
</dbReference>
<dbReference type="RefSeq" id="WP_311734968.1">
    <property type="nucleotide sequence ID" value="NZ_NTHN02000009.1"/>
</dbReference>
<organism evidence="2 3">
    <name type="scientific">Alloyangia mangrovi</name>
    <dbReference type="NCBI Taxonomy" id="1779329"/>
    <lineage>
        <taxon>Bacteria</taxon>
        <taxon>Pseudomonadati</taxon>
        <taxon>Pseudomonadota</taxon>
        <taxon>Alphaproteobacteria</taxon>
        <taxon>Rhodobacterales</taxon>
        <taxon>Roseobacteraceae</taxon>
        <taxon>Alloyangia</taxon>
    </lineage>
</organism>
<dbReference type="Gene3D" id="3.20.20.140">
    <property type="entry name" value="Metal-dependent hydrolases"/>
    <property type="match status" value="1"/>
</dbReference>
<dbReference type="CDD" id="cd01301">
    <property type="entry name" value="rDP_like"/>
    <property type="match status" value="1"/>
</dbReference>
<proteinExistence type="predicted"/>
<reference evidence="3" key="1">
    <citation type="submission" date="2023-07" db="EMBL/GenBank/DDBJ databases">
        <title>Yangia mangrovi SAOS 153D genome.</title>
        <authorList>
            <person name="Verma A."/>
            <person name="Pal Y."/>
            <person name="Sundharam S."/>
            <person name="Bisht B."/>
            <person name="Srinivasan K."/>
        </authorList>
    </citation>
    <scope>NUCLEOTIDE SEQUENCE [LARGE SCALE GENOMIC DNA]</scope>
    <source>
        <strain evidence="3">SAOS 153D</strain>
    </source>
</reference>
<accession>A0ABT2KK45</accession>
<name>A0ABT2KK45_9RHOB</name>
<evidence type="ECO:0000313" key="2">
    <source>
        <dbReference type="EMBL" id="MCT4370108.1"/>
    </source>
</evidence>
<dbReference type="SUPFAM" id="SSF51556">
    <property type="entry name" value="Metallo-dependent hydrolases"/>
    <property type="match status" value="1"/>
</dbReference>
<gene>
    <name evidence="2" type="ORF">CLG85_007080</name>
</gene>
<dbReference type="EMBL" id="NTHN02000009">
    <property type="protein sequence ID" value="MCT4370108.1"/>
    <property type="molecule type" value="Genomic_DNA"/>
</dbReference>
<dbReference type="PROSITE" id="PS51365">
    <property type="entry name" value="RENAL_DIPEPTIDASE_2"/>
    <property type="match status" value="1"/>
</dbReference>
<dbReference type="PANTHER" id="PTHR10443">
    <property type="entry name" value="MICROSOMAL DIPEPTIDASE"/>
    <property type="match status" value="1"/>
</dbReference>
<evidence type="ECO:0000256" key="1">
    <source>
        <dbReference type="SAM" id="MobiDB-lite"/>
    </source>
</evidence>
<keyword evidence="3" id="KW-1185">Reference proteome</keyword>